<proteinExistence type="predicted"/>
<evidence type="ECO:0000313" key="1">
    <source>
        <dbReference type="EMBL" id="MBC2888712.1"/>
    </source>
</evidence>
<comment type="caution">
    <text evidence="1">The sequence shown here is derived from an EMBL/GenBank/DDBJ whole genome shotgun (WGS) entry which is preliminary data.</text>
</comment>
<dbReference type="Proteomes" id="UP000587396">
    <property type="component" value="Unassembled WGS sequence"/>
</dbReference>
<accession>A0A842J9E5</accession>
<name>A0A842J9E5_9ACTN</name>
<dbReference type="RefSeq" id="WP_185904646.1">
    <property type="nucleotide sequence ID" value="NZ_JACMSE010000002.1"/>
</dbReference>
<keyword evidence="2" id="KW-1185">Reference proteome</keyword>
<reference evidence="1 2" key="1">
    <citation type="submission" date="2020-08" db="EMBL/GenBank/DDBJ databases">
        <authorList>
            <person name="Liu C."/>
            <person name="Sun Q."/>
        </authorList>
    </citation>
    <scope>NUCLEOTIDE SEQUENCE [LARGE SCALE GENOMIC DNA]</scope>
    <source>
        <strain evidence="1 2">N22</strain>
    </source>
</reference>
<evidence type="ECO:0000313" key="2">
    <source>
        <dbReference type="Proteomes" id="UP000587396"/>
    </source>
</evidence>
<dbReference type="Pfam" id="PF11855">
    <property type="entry name" value="DUF3375"/>
    <property type="match status" value="1"/>
</dbReference>
<dbReference type="AlphaFoldDB" id="A0A842J9E5"/>
<dbReference type="InterPro" id="IPR021804">
    <property type="entry name" value="DUF3375"/>
</dbReference>
<dbReference type="EMBL" id="JACMSE010000002">
    <property type="protein sequence ID" value="MBC2888712.1"/>
    <property type="molecule type" value="Genomic_DNA"/>
</dbReference>
<sequence length="505" mass="56494">MSELLSTYDQLGISFEKSTLQLLRSQWSQAYLALLITTFPDRSKGIRAELLHARIESYLEELDQAGVELPRQGDAERPLNGRDLCVQQWMRKNRWLALHPLETGETEYRLTSDAIEAMEVVERLGSTEALLSSPRVEMIIKAIESTALMVNPDYEEGLAQRKAQLARAQKELDEYIENGGAGEASATTVRASVANVMDLLRQVPSDMRRIEELLIDQGNRLLEDFRDDERPPGEIVGDYLEQSKNVFEATESGRVYSGALEALSSVELNGALSDNLKIIANAPALEDLSPEEKLEIRRAWNPVRSGVESVLKQRRKSSHTIRSSLTQHDIVKDRELARELRSLEKLAWEWARAYKRGQRSPFSLEIGKAETESVTRALYDPEGHRPPPPLVENDTGETANLHELIRKGGPKTRAVAKAIADSLPTTGEANVAELFNELDSALRREVEICGLMQLATDLGINVETGENAAYRTVTLDGRGSAWTAPRIVLDDHLKSAFQAWREHHG</sequence>
<gene>
    <name evidence="1" type="ORF">H7313_05025</name>
</gene>
<protein>
    <submittedName>
        <fullName evidence="1">DUF3375 family protein</fullName>
    </submittedName>
</protein>
<organism evidence="1 2">
    <name type="scientific">Gordonibacter massiliensis</name>
    <name type="common">ex Traore et al. 2017</name>
    <dbReference type="NCBI Taxonomy" id="1841863"/>
    <lineage>
        <taxon>Bacteria</taxon>
        <taxon>Bacillati</taxon>
        <taxon>Actinomycetota</taxon>
        <taxon>Coriobacteriia</taxon>
        <taxon>Eggerthellales</taxon>
        <taxon>Eggerthellaceae</taxon>
        <taxon>Gordonibacter</taxon>
    </lineage>
</organism>